<dbReference type="Proteomes" id="UP000002027">
    <property type="component" value="Chromosome 1"/>
</dbReference>
<keyword evidence="2" id="KW-1185">Reference proteome</keyword>
<dbReference type="HOGENOM" id="CLU_162460_1_0_0"/>
<dbReference type="Pfam" id="PF05120">
    <property type="entry name" value="GvpG"/>
    <property type="match status" value="1"/>
</dbReference>
<reference evidence="1 2" key="2">
    <citation type="journal article" date="2010" name="Stand. Genomic Sci.">
        <title>Complete genome sequence of Desulfohalobium retbaense type strain (HR(100)).</title>
        <authorList>
            <person name="Spring S."/>
            <person name="Nolan M."/>
            <person name="Lapidus A."/>
            <person name="Glavina Del Rio T."/>
            <person name="Copeland A."/>
            <person name="Tice H."/>
            <person name="Cheng J.F."/>
            <person name="Lucas S."/>
            <person name="Land M."/>
            <person name="Chen F."/>
            <person name="Bruce D."/>
            <person name="Goodwin L."/>
            <person name="Pitluck S."/>
            <person name="Ivanova N."/>
            <person name="Mavromatis K."/>
            <person name="Mikhailova N."/>
            <person name="Pati A."/>
            <person name="Chen A."/>
            <person name="Palaniappan K."/>
            <person name="Hauser L."/>
            <person name="Chang Y.J."/>
            <person name="Jeffries C.D."/>
            <person name="Munk C."/>
            <person name="Kiss H."/>
            <person name="Chain P."/>
            <person name="Han C."/>
            <person name="Brettin T."/>
            <person name="Detter J.C."/>
            <person name="Schuler E."/>
            <person name="Goker M."/>
            <person name="Rohde M."/>
            <person name="Bristow J."/>
            <person name="Eisen J.A."/>
            <person name="Markowitz V."/>
            <person name="Hugenholtz P."/>
            <person name="Kyrpides N.C."/>
            <person name="Klenk H.P."/>
        </authorList>
    </citation>
    <scope>NUCLEOTIDE SEQUENCE [LARGE SCALE GENOMIC DNA]</scope>
    <source>
        <strain evidence="2">ATCC 49802 / DSM 20745 / S 6022</strain>
    </source>
</reference>
<dbReference type="KEGG" id="sti:Sthe_0876"/>
<dbReference type="OrthoDB" id="3541554at2"/>
<name>D1C246_SPHTD</name>
<accession>D1C246</accession>
<dbReference type="InterPro" id="IPR007804">
    <property type="entry name" value="GvpG"/>
</dbReference>
<dbReference type="STRING" id="479434.Sthe_0876"/>
<evidence type="ECO:0000313" key="2">
    <source>
        <dbReference type="Proteomes" id="UP000002027"/>
    </source>
</evidence>
<dbReference type="EMBL" id="CP001823">
    <property type="protein sequence ID" value="ACZ38313.1"/>
    <property type="molecule type" value="Genomic_DNA"/>
</dbReference>
<gene>
    <name evidence="1" type="ordered locus">Sthe_0876</name>
</gene>
<evidence type="ECO:0000313" key="1">
    <source>
        <dbReference type="EMBL" id="ACZ38313.1"/>
    </source>
</evidence>
<dbReference type="AlphaFoldDB" id="D1C246"/>
<proteinExistence type="predicted"/>
<protein>
    <submittedName>
        <fullName evidence="1">Gas vesicle G</fullName>
    </submittedName>
</protein>
<dbReference type="InParanoid" id="D1C246"/>
<dbReference type="RefSeq" id="WP_012871360.1">
    <property type="nucleotide sequence ID" value="NC_013523.1"/>
</dbReference>
<organism evidence="1 2">
    <name type="scientific">Sphaerobacter thermophilus (strain ATCC 49802 / DSM 20745 / KCCM 41009 / NCIMB 13125 / S 6022)</name>
    <dbReference type="NCBI Taxonomy" id="479434"/>
    <lineage>
        <taxon>Bacteria</taxon>
        <taxon>Pseudomonadati</taxon>
        <taxon>Thermomicrobiota</taxon>
        <taxon>Thermomicrobia</taxon>
        <taxon>Sphaerobacterales</taxon>
        <taxon>Sphaerobacterineae</taxon>
        <taxon>Sphaerobacteraceae</taxon>
        <taxon>Sphaerobacter</taxon>
    </lineage>
</organism>
<reference evidence="2" key="1">
    <citation type="submission" date="2009-11" db="EMBL/GenBank/DDBJ databases">
        <title>The complete chromosome 1 of Sphaerobacter thermophilus DSM 20745.</title>
        <authorList>
            <person name="Lucas S."/>
            <person name="Copeland A."/>
            <person name="Lapidus A."/>
            <person name="Glavina del Rio T."/>
            <person name="Dalin E."/>
            <person name="Tice H."/>
            <person name="Bruce D."/>
            <person name="Goodwin L."/>
            <person name="Pitluck S."/>
            <person name="Kyrpides N."/>
            <person name="Mavromatis K."/>
            <person name="Ivanova N."/>
            <person name="Mikhailova N."/>
            <person name="LaButti K.M."/>
            <person name="Clum A."/>
            <person name="Sun H.I."/>
            <person name="Brettin T."/>
            <person name="Detter J.C."/>
            <person name="Han C."/>
            <person name="Larimer F."/>
            <person name="Land M."/>
            <person name="Hauser L."/>
            <person name="Markowitz V."/>
            <person name="Cheng J.F."/>
            <person name="Hugenholtz P."/>
            <person name="Woyke T."/>
            <person name="Wu D."/>
            <person name="Steenblock K."/>
            <person name="Schneider S."/>
            <person name="Pukall R."/>
            <person name="Goeker M."/>
            <person name="Klenk H.P."/>
            <person name="Eisen J.A."/>
        </authorList>
    </citation>
    <scope>NUCLEOTIDE SEQUENCE [LARGE SCALE GENOMIC DNA]</scope>
    <source>
        <strain evidence="2">ATCC 49802 / DSM 20745 / S 6022</strain>
    </source>
</reference>
<sequence length="94" mass="10686">MGLLSGLLLFPIAGPVRGLRFVLEQIREEADAQLFDENAVQAELMSLDLLYRQGEISDEEYEAREAELFDYLNAIRASNEGRGEGDEYWEGDAW</sequence>